<organism evidence="11 12">
    <name type="scientific">Pantoea brenneri</name>
    <dbReference type="NCBI Taxonomy" id="472694"/>
    <lineage>
        <taxon>Bacteria</taxon>
        <taxon>Pseudomonadati</taxon>
        <taxon>Pseudomonadota</taxon>
        <taxon>Gammaproteobacteria</taxon>
        <taxon>Enterobacterales</taxon>
        <taxon>Erwiniaceae</taxon>
        <taxon>Pantoea</taxon>
    </lineage>
</organism>
<dbReference type="GO" id="GO:0005198">
    <property type="term" value="F:structural molecule activity"/>
    <property type="evidence" value="ECO:0007669"/>
    <property type="project" value="UniProtKB-UniRule"/>
</dbReference>
<evidence type="ECO:0000313" key="12">
    <source>
        <dbReference type="Proteomes" id="UP000566985"/>
    </source>
</evidence>
<keyword evidence="5 7" id="KW-0964">Secreted</keyword>
<sequence length="456" mass="48931">MNMINIAWSGLQAAQFGMSVTSMNITNMLTPGYSRQGIIQSSVVTMGQGGMSAGAGVQVDSIRRISDQYLTSQVWQSNSKANYYGINNQYLSSLEKVIGTESTSLGSGLDDFFAALSALTKEPESEANRQQLLNQAGSLATRFNNMNDFINSQKTSITNQRDTMVGQINSLTAGIADYNKKIMEMDSTGGNSNVLRDQRDELVKQLSTYADVKVSEDSNGSYSVAMKNGQPLVSGKVAGELSSSMDSSGNPVLSLNFFNTNFTLNPSTGGQLGALYDYETGDLAQMQASVQGMAEAVATLFNDQLAQGVDKNGNNGKPLFTFDLTNPNGIIQVNDLKPDELALSDKQGEQGNGDNLQKLIELKNTKVDIGGMGNMSLNEGAAAIISNIGIASKKSKSEMEAAQGVFEQAQLQRNNLSAVNEDEEAINLQVYMQAYQSNVKVIATGNQIFNDLLGLF</sequence>
<dbReference type="GO" id="GO:0009424">
    <property type="term" value="C:bacterial-type flagellum hook"/>
    <property type="evidence" value="ECO:0007669"/>
    <property type="project" value="UniProtKB-UniRule"/>
</dbReference>
<dbReference type="Pfam" id="PF06429">
    <property type="entry name" value="Flg_bbr_C"/>
    <property type="match status" value="1"/>
</dbReference>
<dbReference type="EMBL" id="JBCGBG010000002">
    <property type="protein sequence ID" value="MEL7696563.1"/>
    <property type="molecule type" value="Genomic_DNA"/>
</dbReference>
<evidence type="ECO:0000259" key="9">
    <source>
        <dbReference type="Pfam" id="PF22638"/>
    </source>
</evidence>
<dbReference type="PANTHER" id="PTHR30033">
    <property type="entry name" value="FLAGELLAR HOOK-ASSOCIATED PROTEIN 1"/>
    <property type="match status" value="1"/>
</dbReference>
<dbReference type="GO" id="GO:0044780">
    <property type="term" value="P:bacterial-type flagellum assembly"/>
    <property type="evidence" value="ECO:0007669"/>
    <property type="project" value="InterPro"/>
</dbReference>
<keyword evidence="13" id="KW-1185">Reference proteome</keyword>
<accession>A0A7Y6NHS3</accession>
<comment type="similarity">
    <text evidence="3 7">Belongs to the flagella basal body rod proteins family.</text>
</comment>
<name>A0A7Y6NHS3_9GAMM</name>
<dbReference type="InterPro" id="IPR010930">
    <property type="entry name" value="Flg_bb/hook_C_dom"/>
</dbReference>
<comment type="caution">
    <text evidence="11">The sequence shown here is derived from an EMBL/GenBank/DDBJ whole genome shotgun (WGS) entry which is preliminary data.</text>
</comment>
<dbReference type="PANTHER" id="PTHR30033:SF1">
    <property type="entry name" value="FLAGELLAR HOOK-ASSOCIATED PROTEIN 1"/>
    <property type="match status" value="1"/>
</dbReference>
<comment type="subcellular location">
    <subcellularLocation>
        <location evidence="1 7">Bacterial flagellum</location>
    </subcellularLocation>
    <subcellularLocation>
        <location evidence="2 7">Secreted</location>
    </subcellularLocation>
</comment>
<evidence type="ECO:0000256" key="4">
    <source>
        <dbReference type="ARBA" id="ARBA00016244"/>
    </source>
</evidence>
<dbReference type="NCBIfam" id="TIGR02492">
    <property type="entry name" value="flgK_ends"/>
    <property type="match status" value="1"/>
</dbReference>
<evidence type="ECO:0000256" key="3">
    <source>
        <dbReference type="ARBA" id="ARBA00009677"/>
    </source>
</evidence>
<feature type="domain" description="Flagellar basal-body/hook protein C-terminal" evidence="8">
    <location>
        <begin position="417"/>
        <end position="454"/>
    </location>
</feature>
<keyword evidence="11" id="KW-0282">Flagellum</keyword>
<reference evidence="10 13" key="2">
    <citation type="submission" date="2024-04" db="EMBL/GenBank/DDBJ databases">
        <authorList>
            <person name="Suleimanova A.D."/>
            <person name="Pudova D.S."/>
            <person name="Shagimardanova E.I."/>
            <person name="Sharipova M.R."/>
        </authorList>
    </citation>
    <scope>NUCLEOTIDE SEQUENCE [LARGE SCALE GENOMIC DNA]</scope>
    <source>
        <strain evidence="10 13">3.1</strain>
    </source>
</reference>
<evidence type="ECO:0000313" key="10">
    <source>
        <dbReference type="EMBL" id="MEL7696563.1"/>
    </source>
</evidence>
<keyword evidence="11" id="KW-0969">Cilium</keyword>
<dbReference type="Pfam" id="PF22638">
    <property type="entry name" value="FlgK_D1"/>
    <property type="match status" value="1"/>
</dbReference>
<keyword evidence="6 7" id="KW-0975">Bacterial flagellum</keyword>
<dbReference type="PRINTS" id="PR01005">
    <property type="entry name" value="FLGHOOKAP1"/>
</dbReference>
<evidence type="ECO:0000256" key="1">
    <source>
        <dbReference type="ARBA" id="ARBA00004365"/>
    </source>
</evidence>
<gene>
    <name evidence="7 11" type="primary">flgK</name>
    <name evidence="10" type="ORF">AABB92_12965</name>
    <name evidence="11" type="ORF">HU668_19610</name>
</gene>
<proteinExistence type="inferred from homology"/>
<dbReference type="Proteomes" id="UP000566985">
    <property type="component" value="Unassembled WGS sequence"/>
</dbReference>
<dbReference type="SUPFAM" id="SSF64518">
    <property type="entry name" value="Phase 1 flagellin"/>
    <property type="match status" value="1"/>
</dbReference>
<dbReference type="GO" id="GO:0005576">
    <property type="term" value="C:extracellular region"/>
    <property type="evidence" value="ECO:0007669"/>
    <property type="project" value="UniProtKB-SubCell"/>
</dbReference>
<evidence type="ECO:0000313" key="11">
    <source>
        <dbReference type="EMBL" id="NUY98661.1"/>
    </source>
</evidence>
<dbReference type="AlphaFoldDB" id="A0A7Y6NHS3"/>
<evidence type="ECO:0000256" key="6">
    <source>
        <dbReference type="ARBA" id="ARBA00023143"/>
    </source>
</evidence>
<keyword evidence="11" id="KW-0966">Cell projection</keyword>
<evidence type="ECO:0000259" key="8">
    <source>
        <dbReference type="Pfam" id="PF06429"/>
    </source>
</evidence>
<dbReference type="EMBL" id="JABWPM010000029">
    <property type="protein sequence ID" value="NUY98661.1"/>
    <property type="molecule type" value="Genomic_DNA"/>
</dbReference>
<evidence type="ECO:0000256" key="7">
    <source>
        <dbReference type="RuleBase" id="RU362065"/>
    </source>
</evidence>
<feature type="domain" description="Flagellar hook-associated protein FlgK helical" evidence="9">
    <location>
        <begin position="91"/>
        <end position="320"/>
    </location>
</feature>
<evidence type="ECO:0000256" key="2">
    <source>
        <dbReference type="ARBA" id="ARBA00004613"/>
    </source>
</evidence>
<evidence type="ECO:0000256" key="5">
    <source>
        <dbReference type="ARBA" id="ARBA00022525"/>
    </source>
</evidence>
<dbReference type="GeneID" id="57347376"/>
<dbReference type="InterPro" id="IPR002371">
    <property type="entry name" value="FlgK"/>
</dbReference>
<reference evidence="11 12" key="1">
    <citation type="submission" date="2020-05" db="EMBL/GenBank/DDBJ databases">
        <title>Whole Genome Sequences of Enterobacteriales Associated with the International Space Station.</title>
        <authorList>
            <person name="Bharadwaj A."/>
            <person name="Daudu R."/>
            <person name="Singh N."/>
            <person name="Wood J."/>
            <person name="Debieu M."/>
            <person name="Mason C."/>
            <person name="Wang C."/>
            <person name="Venkateswaran K."/>
        </authorList>
    </citation>
    <scope>NUCLEOTIDE SEQUENCE [LARGE SCALE GENOMIC DNA]</scope>
    <source>
        <strain evidence="11 12">IF5SW-B1</strain>
    </source>
</reference>
<dbReference type="RefSeq" id="WP_031374895.1">
    <property type="nucleotide sequence ID" value="NZ_JABWPE010000029.1"/>
</dbReference>
<protein>
    <recommendedName>
        <fullName evidence="4 7">Flagellar hook-associated protein 1</fullName>
        <shortName evidence="7">HAP1</shortName>
    </recommendedName>
</protein>
<dbReference type="InterPro" id="IPR053927">
    <property type="entry name" value="FlgK_helical"/>
</dbReference>
<dbReference type="Proteomes" id="UP001468095">
    <property type="component" value="Unassembled WGS sequence"/>
</dbReference>
<evidence type="ECO:0000313" key="13">
    <source>
        <dbReference type="Proteomes" id="UP001468095"/>
    </source>
</evidence>